<dbReference type="PROSITE" id="PS51379">
    <property type="entry name" value="4FE4S_FER_2"/>
    <property type="match status" value="2"/>
</dbReference>
<dbReference type="eggNOG" id="COG0778">
    <property type="taxonomic scope" value="Bacteria"/>
</dbReference>
<feature type="domain" description="4Fe-4S ferredoxin-type" evidence="6">
    <location>
        <begin position="30"/>
        <end position="57"/>
    </location>
</feature>
<dbReference type="InterPro" id="IPR017900">
    <property type="entry name" value="4Fe4S_Fe_S_CS"/>
</dbReference>
<dbReference type="eggNOG" id="COG1145">
    <property type="taxonomic scope" value="Bacteria"/>
</dbReference>
<dbReference type="Pfam" id="PF13237">
    <property type="entry name" value="Fer4_10"/>
    <property type="match status" value="1"/>
</dbReference>
<keyword evidence="8" id="KW-1185">Reference proteome</keyword>
<name>C0C4I5_9FIRM</name>
<evidence type="ECO:0000256" key="4">
    <source>
        <dbReference type="ARBA" id="ARBA00023004"/>
    </source>
</evidence>
<evidence type="ECO:0000313" key="8">
    <source>
        <dbReference type="Proteomes" id="UP000004893"/>
    </source>
</evidence>
<keyword evidence="4" id="KW-0408">Iron</keyword>
<evidence type="ECO:0000313" key="7">
    <source>
        <dbReference type="EMBL" id="EEG72978.1"/>
    </source>
</evidence>
<dbReference type="HOGENOM" id="CLU_070764_2_0_9"/>
<dbReference type="GO" id="GO:0051536">
    <property type="term" value="F:iron-sulfur cluster binding"/>
    <property type="evidence" value="ECO:0007669"/>
    <property type="project" value="UniProtKB-KW"/>
</dbReference>
<accession>C0C4I5</accession>
<reference evidence="7" key="2">
    <citation type="submission" date="2013-06" db="EMBL/GenBank/DDBJ databases">
        <title>Draft genome sequence of Clostridium hylemonae (DSM 15053).</title>
        <authorList>
            <person name="Sudarsanam P."/>
            <person name="Ley R."/>
            <person name="Guruge J."/>
            <person name="Turnbaugh P.J."/>
            <person name="Mahowald M."/>
            <person name="Liep D."/>
            <person name="Gordon J."/>
        </authorList>
    </citation>
    <scope>NUCLEOTIDE SEQUENCE</scope>
    <source>
        <strain evidence="7">DSM 15053</strain>
    </source>
</reference>
<dbReference type="RefSeq" id="WP_006444357.1">
    <property type="nucleotide sequence ID" value="NZ_CP036524.1"/>
</dbReference>
<dbReference type="Gene3D" id="3.30.70.20">
    <property type="match status" value="1"/>
</dbReference>
<dbReference type="Pfam" id="PF00881">
    <property type="entry name" value="Nitroreductase"/>
    <property type="match status" value="1"/>
</dbReference>
<gene>
    <name evidence="7" type="ORF">CLOHYLEM_07001</name>
</gene>
<dbReference type="PANTHER" id="PTHR43673">
    <property type="entry name" value="NAD(P)H NITROREDUCTASE YDGI-RELATED"/>
    <property type="match status" value="1"/>
</dbReference>
<evidence type="ECO:0000259" key="6">
    <source>
        <dbReference type="PROSITE" id="PS51379"/>
    </source>
</evidence>
<comment type="similarity">
    <text evidence="1">Belongs to the nitroreductase family.</text>
</comment>
<dbReference type="InterPro" id="IPR017896">
    <property type="entry name" value="4Fe4S_Fe-S-bd"/>
</dbReference>
<dbReference type="GO" id="GO:0016491">
    <property type="term" value="F:oxidoreductase activity"/>
    <property type="evidence" value="ECO:0007669"/>
    <property type="project" value="UniProtKB-KW"/>
</dbReference>
<dbReference type="SUPFAM" id="SSF54862">
    <property type="entry name" value="4Fe-4S ferredoxins"/>
    <property type="match status" value="1"/>
</dbReference>
<dbReference type="InterPro" id="IPR000415">
    <property type="entry name" value="Nitroreductase-like"/>
</dbReference>
<protein>
    <submittedName>
        <fullName evidence="7">4Fe-4S binding domain protein</fullName>
    </submittedName>
</protein>
<dbReference type="STRING" id="553973.CLOHYLEM_07001"/>
<proteinExistence type="inferred from homology"/>
<sequence>MIQIDKEKCIGCGACKRDCPADAIKIREGKAEVFKDCLHCGHCVAVCPVNAAAIPEYDMAEVEAYEKEKFTLDADHYLRAVKFRRSIRSYTPEKIGRETAERILNAGRYTATARNRQACTYVFIQDRLDEFKELVWKEIPSIVENLRESAPEYARTFEYFYLKWKRSPEDDTFFFNTPAFLVIASDNPLDGGLAAANIENMAVAEGLGALYSGYMMRVIGASQALRDWLQTGEKKISCCMLLGYPAVSYKRTAPRRKADIIWK</sequence>
<evidence type="ECO:0000256" key="2">
    <source>
        <dbReference type="ARBA" id="ARBA00022723"/>
    </source>
</evidence>
<keyword evidence="3" id="KW-0560">Oxidoreductase</keyword>
<keyword evidence="2" id="KW-0479">Metal-binding</keyword>
<comment type="caution">
    <text evidence="7">The sequence shown here is derived from an EMBL/GenBank/DDBJ whole genome shotgun (WGS) entry which is preliminary data.</text>
</comment>
<dbReference type="SUPFAM" id="SSF55469">
    <property type="entry name" value="FMN-dependent nitroreductase-like"/>
    <property type="match status" value="1"/>
</dbReference>
<dbReference type="InterPro" id="IPR029479">
    <property type="entry name" value="Nitroreductase"/>
</dbReference>
<organism evidence="7 8">
    <name type="scientific">[Clostridium] hylemonae DSM 15053</name>
    <dbReference type="NCBI Taxonomy" id="553973"/>
    <lineage>
        <taxon>Bacteria</taxon>
        <taxon>Bacillati</taxon>
        <taxon>Bacillota</taxon>
        <taxon>Clostridia</taxon>
        <taxon>Lachnospirales</taxon>
        <taxon>Lachnospiraceae</taxon>
    </lineage>
</organism>
<keyword evidence="5" id="KW-0411">Iron-sulfur</keyword>
<evidence type="ECO:0000256" key="3">
    <source>
        <dbReference type="ARBA" id="ARBA00023002"/>
    </source>
</evidence>
<feature type="domain" description="4Fe-4S ferredoxin-type" evidence="6">
    <location>
        <begin position="1"/>
        <end position="29"/>
    </location>
</feature>
<dbReference type="Proteomes" id="UP000004893">
    <property type="component" value="Unassembled WGS sequence"/>
</dbReference>
<dbReference type="AlphaFoldDB" id="C0C4I5"/>
<dbReference type="PROSITE" id="PS00198">
    <property type="entry name" value="4FE4S_FER_1"/>
    <property type="match status" value="2"/>
</dbReference>
<reference evidence="7" key="1">
    <citation type="submission" date="2009-02" db="EMBL/GenBank/DDBJ databases">
        <authorList>
            <person name="Fulton L."/>
            <person name="Clifton S."/>
            <person name="Fulton B."/>
            <person name="Xu J."/>
            <person name="Minx P."/>
            <person name="Pepin K.H."/>
            <person name="Johnson M."/>
            <person name="Bhonagiri V."/>
            <person name="Nash W.E."/>
            <person name="Mardis E.R."/>
            <person name="Wilson R.K."/>
        </authorList>
    </citation>
    <scope>NUCLEOTIDE SEQUENCE [LARGE SCALE GENOMIC DNA]</scope>
    <source>
        <strain evidence="7">DSM 15053</strain>
    </source>
</reference>
<dbReference type="OrthoDB" id="368873at2"/>
<dbReference type="PANTHER" id="PTHR43673:SF10">
    <property type="entry name" value="NADH DEHYDROGENASE_NAD(P)H NITROREDUCTASE XCC3605-RELATED"/>
    <property type="match status" value="1"/>
</dbReference>
<evidence type="ECO:0000256" key="1">
    <source>
        <dbReference type="ARBA" id="ARBA00007118"/>
    </source>
</evidence>
<dbReference type="GO" id="GO:0046872">
    <property type="term" value="F:metal ion binding"/>
    <property type="evidence" value="ECO:0007669"/>
    <property type="project" value="UniProtKB-KW"/>
</dbReference>
<dbReference type="Gene3D" id="3.40.109.10">
    <property type="entry name" value="NADH Oxidase"/>
    <property type="match status" value="1"/>
</dbReference>
<dbReference type="EMBL" id="ABYI02000034">
    <property type="protein sequence ID" value="EEG72978.1"/>
    <property type="molecule type" value="Genomic_DNA"/>
</dbReference>
<evidence type="ECO:0000256" key="5">
    <source>
        <dbReference type="ARBA" id="ARBA00023014"/>
    </source>
</evidence>